<accession>A0A445MFZ7</accession>
<dbReference type="GO" id="GO:0030246">
    <property type="term" value="F:carbohydrate binding"/>
    <property type="evidence" value="ECO:0007669"/>
    <property type="project" value="InterPro"/>
</dbReference>
<dbReference type="Gene3D" id="2.70.98.10">
    <property type="match status" value="1"/>
</dbReference>
<evidence type="ECO:0008006" key="2">
    <source>
        <dbReference type="Google" id="ProtNLM"/>
    </source>
</evidence>
<reference evidence="1" key="1">
    <citation type="journal article" date="2018" name="Data Brief">
        <title>Genome sequence data from 17 accessions of Ensete ventricosum, a staple food crop for millions in Ethiopia.</title>
        <authorList>
            <person name="Yemataw Z."/>
            <person name="Muzemil S."/>
            <person name="Ambachew D."/>
            <person name="Tripathi L."/>
            <person name="Tesfaye K."/>
            <person name="Chala A."/>
            <person name="Farbos A."/>
            <person name="O'Neill P."/>
            <person name="Moore K."/>
            <person name="Grant M."/>
            <person name="Studholme D.J."/>
        </authorList>
    </citation>
    <scope>NUCLEOTIDE SEQUENCE [LARGE SCALE GENOMIC DNA]</scope>
    <source>
        <tissue evidence="1">Leaf</tissue>
    </source>
</reference>
<dbReference type="InterPro" id="IPR014718">
    <property type="entry name" value="GH-type_carb-bd"/>
</dbReference>
<dbReference type="PANTHER" id="PTHR11122">
    <property type="entry name" value="APOSPORY-ASSOCIATED PROTEIN C-RELATED"/>
    <property type="match status" value="1"/>
</dbReference>
<gene>
    <name evidence="1" type="ORF">BHM03_00021290</name>
</gene>
<dbReference type="SUPFAM" id="SSF74650">
    <property type="entry name" value="Galactose mutarotase-like"/>
    <property type="match status" value="1"/>
</dbReference>
<dbReference type="GO" id="GO:0047938">
    <property type="term" value="F:glucose-6-phosphate 1-epimerase activity"/>
    <property type="evidence" value="ECO:0007669"/>
    <property type="project" value="TreeGrafter"/>
</dbReference>
<dbReference type="Proteomes" id="UP000290560">
    <property type="component" value="Unassembled WGS sequence"/>
</dbReference>
<dbReference type="EMBL" id="KV875849">
    <property type="protein sequence ID" value="RZR73195.1"/>
    <property type="molecule type" value="Genomic_DNA"/>
</dbReference>
<evidence type="ECO:0000313" key="1">
    <source>
        <dbReference type="EMBL" id="RZR73195.1"/>
    </source>
</evidence>
<name>A0A445MFZ7_ENSVE</name>
<dbReference type="InterPro" id="IPR011013">
    <property type="entry name" value="Gal_mutarotase_sf_dom"/>
</dbReference>
<dbReference type="GO" id="GO:0005737">
    <property type="term" value="C:cytoplasm"/>
    <property type="evidence" value="ECO:0007669"/>
    <property type="project" value="TreeGrafter"/>
</dbReference>
<dbReference type="InterPro" id="IPR008183">
    <property type="entry name" value="Aldose_1/G6P_1-epimerase"/>
</dbReference>
<organism evidence="1">
    <name type="scientific">Ensete ventricosum</name>
    <name type="common">Abyssinian banana</name>
    <name type="synonym">Musa ensete</name>
    <dbReference type="NCBI Taxonomy" id="4639"/>
    <lineage>
        <taxon>Eukaryota</taxon>
        <taxon>Viridiplantae</taxon>
        <taxon>Streptophyta</taxon>
        <taxon>Embryophyta</taxon>
        <taxon>Tracheophyta</taxon>
        <taxon>Spermatophyta</taxon>
        <taxon>Magnoliopsida</taxon>
        <taxon>Liliopsida</taxon>
        <taxon>Zingiberales</taxon>
        <taxon>Musaceae</taxon>
        <taxon>Ensete</taxon>
    </lineage>
</organism>
<protein>
    <recommendedName>
        <fullName evidence="2">Glucose-6-phosphate 1-epimerase</fullName>
    </recommendedName>
</protein>
<sequence>MADFGDDEYKHMLCVEAAAIEKPITLKPGEEWKGRLELSTVPSSYRSGQLDPQRAMNPMGDRRCGEVVKVCFSSSSPSLFPLLFLISLSIDRRWSKSTVDSRFRRHHTVVGGPCTGTYRLVWGLTGRKENLEL</sequence>
<proteinExistence type="predicted"/>
<dbReference type="GO" id="GO:0005975">
    <property type="term" value="P:carbohydrate metabolic process"/>
    <property type="evidence" value="ECO:0007669"/>
    <property type="project" value="InterPro"/>
</dbReference>
<dbReference type="Pfam" id="PF01263">
    <property type="entry name" value="Aldose_epim"/>
    <property type="match status" value="1"/>
</dbReference>
<dbReference type="PANTHER" id="PTHR11122:SF13">
    <property type="entry name" value="GLUCOSE-6-PHOSPHATE 1-EPIMERASE"/>
    <property type="match status" value="1"/>
</dbReference>
<dbReference type="AlphaFoldDB" id="A0A445MFZ7"/>